<gene>
    <name evidence="1" type="ORF">QBC35DRAFT_500453</name>
</gene>
<accession>A0AAN6WSK9</accession>
<dbReference type="AlphaFoldDB" id="A0AAN6WSK9"/>
<dbReference type="Proteomes" id="UP001302126">
    <property type="component" value="Unassembled WGS sequence"/>
</dbReference>
<keyword evidence="2" id="KW-1185">Reference proteome</keyword>
<dbReference type="EMBL" id="MU864416">
    <property type="protein sequence ID" value="KAK4186766.1"/>
    <property type="molecule type" value="Genomic_DNA"/>
</dbReference>
<organism evidence="1 2">
    <name type="scientific">Podospora australis</name>
    <dbReference type="NCBI Taxonomy" id="1536484"/>
    <lineage>
        <taxon>Eukaryota</taxon>
        <taxon>Fungi</taxon>
        <taxon>Dikarya</taxon>
        <taxon>Ascomycota</taxon>
        <taxon>Pezizomycotina</taxon>
        <taxon>Sordariomycetes</taxon>
        <taxon>Sordariomycetidae</taxon>
        <taxon>Sordariales</taxon>
        <taxon>Podosporaceae</taxon>
        <taxon>Podospora</taxon>
    </lineage>
</organism>
<sequence length="54" mass="5903">MVKPDSVISALAGRYQLLNITLFREGVPLPVDPYGTSGLLIYTRTGYMTVLLTS</sequence>
<reference evidence="1" key="1">
    <citation type="journal article" date="2023" name="Mol. Phylogenet. Evol.">
        <title>Genome-scale phylogeny and comparative genomics of the fungal order Sordariales.</title>
        <authorList>
            <person name="Hensen N."/>
            <person name="Bonometti L."/>
            <person name="Westerberg I."/>
            <person name="Brannstrom I.O."/>
            <person name="Guillou S."/>
            <person name="Cros-Aarteil S."/>
            <person name="Calhoun S."/>
            <person name="Haridas S."/>
            <person name="Kuo A."/>
            <person name="Mondo S."/>
            <person name="Pangilinan J."/>
            <person name="Riley R."/>
            <person name="LaButti K."/>
            <person name="Andreopoulos B."/>
            <person name="Lipzen A."/>
            <person name="Chen C."/>
            <person name="Yan M."/>
            <person name="Daum C."/>
            <person name="Ng V."/>
            <person name="Clum A."/>
            <person name="Steindorff A."/>
            <person name="Ohm R.A."/>
            <person name="Martin F."/>
            <person name="Silar P."/>
            <person name="Natvig D.O."/>
            <person name="Lalanne C."/>
            <person name="Gautier V."/>
            <person name="Ament-Velasquez S.L."/>
            <person name="Kruys A."/>
            <person name="Hutchinson M.I."/>
            <person name="Powell A.J."/>
            <person name="Barry K."/>
            <person name="Miller A.N."/>
            <person name="Grigoriev I.V."/>
            <person name="Debuchy R."/>
            <person name="Gladieux P."/>
            <person name="Hiltunen Thoren M."/>
            <person name="Johannesson H."/>
        </authorList>
    </citation>
    <scope>NUCLEOTIDE SEQUENCE</scope>
    <source>
        <strain evidence="1">PSN309</strain>
    </source>
</reference>
<comment type="caution">
    <text evidence="1">The sequence shown here is derived from an EMBL/GenBank/DDBJ whole genome shotgun (WGS) entry which is preliminary data.</text>
</comment>
<name>A0AAN6WSK9_9PEZI</name>
<protein>
    <submittedName>
        <fullName evidence="1">Uncharacterized protein</fullName>
    </submittedName>
</protein>
<evidence type="ECO:0000313" key="1">
    <source>
        <dbReference type="EMBL" id="KAK4186766.1"/>
    </source>
</evidence>
<proteinExistence type="predicted"/>
<evidence type="ECO:0000313" key="2">
    <source>
        <dbReference type="Proteomes" id="UP001302126"/>
    </source>
</evidence>
<reference evidence="1" key="2">
    <citation type="submission" date="2023-05" db="EMBL/GenBank/DDBJ databases">
        <authorList>
            <consortium name="Lawrence Berkeley National Laboratory"/>
            <person name="Steindorff A."/>
            <person name="Hensen N."/>
            <person name="Bonometti L."/>
            <person name="Westerberg I."/>
            <person name="Brannstrom I.O."/>
            <person name="Guillou S."/>
            <person name="Cros-Aarteil S."/>
            <person name="Calhoun S."/>
            <person name="Haridas S."/>
            <person name="Kuo A."/>
            <person name="Mondo S."/>
            <person name="Pangilinan J."/>
            <person name="Riley R."/>
            <person name="Labutti K."/>
            <person name="Andreopoulos B."/>
            <person name="Lipzen A."/>
            <person name="Chen C."/>
            <person name="Yanf M."/>
            <person name="Daum C."/>
            <person name="Ng V."/>
            <person name="Clum A."/>
            <person name="Ohm R."/>
            <person name="Martin F."/>
            <person name="Silar P."/>
            <person name="Natvig D."/>
            <person name="Lalanne C."/>
            <person name="Gautier V."/>
            <person name="Ament-Velasquez S.L."/>
            <person name="Kruys A."/>
            <person name="Hutchinson M.I."/>
            <person name="Powell A.J."/>
            <person name="Barry K."/>
            <person name="Miller A.N."/>
            <person name="Grigoriev I.V."/>
            <person name="Debuchy R."/>
            <person name="Gladieux P."/>
            <person name="Thoren M.H."/>
            <person name="Johannesson H."/>
        </authorList>
    </citation>
    <scope>NUCLEOTIDE SEQUENCE</scope>
    <source>
        <strain evidence="1">PSN309</strain>
    </source>
</reference>